<evidence type="ECO:0000256" key="7">
    <source>
        <dbReference type="ARBA" id="ARBA00022840"/>
    </source>
</evidence>
<evidence type="ECO:0000256" key="12">
    <source>
        <dbReference type="RuleBase" id="RU003784"/>
    </source>
</evidence>
<evidence type="ECO:0000256" key="11">
    <source>
        <dbReference type="RuleBase" id="RU003783"/>
    </source>
</evidence>
<comment type="caution">
    <text evidence="10">Lacks conserved residue(s) required for the propagation of feature annotation.</text>
</comment>
<dbReference type="PANTHER" id="PTHR11088">
    <property type="entry name" value="TRNA DIMETHYLALLYLTRANSFERASE"/>
    <property type="match status" value="1"/>
</dbReference>
<dbReference type="RefSeq" id="WP_038992604.1">
    <property type="nucleotide sequence ID" value="NZ_BAAAWM010000001.1"/>
</dbReference>
<comment type="subunit">
    <text evidence="10">Monomer.</text>
</comment>
<evidence type="ECO:0000256" key="3">
    <source>
        <dbReference type="ARBA" id="ARBA00005842"/>
    </source>
</evidence>
<evidence type="ECO:0000256" key="2">
    <source>
        <dbReference type="ARBA" id="ARBA00003213"/>
    </source>
</evidence>
<feature type="site" description="Interaction with substrate tRNA" evidence="10">
    <location>
        <position position="125"/>
    </location>
</feature>
<dbReference type="Gene3D" id="1.10.20.140">
    <property type="match status" value="1"/>
</dbReference>
<dbReference type="InterPro" id="IPR039657">
    <property type="entry name" value="Dimethylallyltransferase"/>
</dbReference>
<reference evidence="14 15" key="1">
    <citation type="submission" date="2019-06" db="EMBL/GenBank/DDBJ databases">
        <title>Whole genome shotgun sequence of Glutamicibacter nicotianae NBRC 14234.</title>
        <authorList>
            <person name="Hosoyama A."/>
            <person name="Uohara A."/>
            <person name="Ohji S."/>
            <person name="Ichikawa N."/>
        </authorList>
    </citation>
    <scope>NUCLEOTIDE SEQUENCE [LARGE SCALE GENOMIC DNA]</scope>
    <source>
        <strain evidence="14 15">NBRC 14234</strain>
    </source>
</reference>
<dbReference type="InterPro" id="IPR027417">
    <property type="entry name" value="P-loop_NTPase"/>
</dbReference>
<accession>A0ABQ0RLE5</accession>
<evidence type="ECO:0000256" key="9">
    <source>
        <dbReference type="ARBA" id="ARBA00049563"/>
    </source>
</evidence>
<feature type="binding site" evidence="10">
    <location>
        <begin position="13"/>
        <end position="20"/>
    </location>
    <ligand>
        <name>ATP</name>
        <dbReference type="ChEBI" id="CHEBI:30616"/>
    </ligand>
</feature>
<evidence type="ECO:0000313" key="14">
    <source>
        <dbReference type="EMBL" id="GEC12636.1"/>
    </source>
</evidence>
<evidence type="ECO:0000256" key="5">
    <source>
        <dbReference type="ARBA" id="ARBA00022694"/>
    </source>
</evidence>
<dbReference type="Pfam" id="PF01715">
    <property type="entry name" value="IPPT"/>
    <property type="match status" value="1"/>
</dbReference>
<comment type="catalytic activity">
    <reaction evidence="9 10 11">
        <text>adenosine(37) in tRNA + dimethylallyl diphosphate = N(6)-dimethylallyladenosine(37) in tRNA + diphosphate</text>
        <dbReference type="Rhea" id="RHEA:26482"/>
        <dbReference type="Rhea" id="RHEA-COMP:10162"/>
        <dbReference type="Rhea" id="RHEA-COMP:10375"/>
        <dbReference type="ChEBI" id="CHEBI:33019"/>
        <dbReference type="ChEBI" id="CHEBI:57623"/>
        <dbReference type="ChEBI" id="CHEBI:74411"/>
        <dbReference type="ChEBI" id="CHEBI:74415"/>
        <dbReference type="EC" id="2.5.1.75"/>
    </reaction>
</comment>
<keyword evidence="6 10" id="KW-0547">Nucleotide-binding</keyword>
<evidence type="ECO:0000256" key="6">
    <source>
        <dbReference type="ARBA" id="ARBA00022741"/>
    </source>
</evidence>
<evidence type="ECO:0000256" key="13">
    <source>
        <dbReference type="RuleBase" id="RU003785"/>
    </source>
</evidence>
<comment type="similarity">
    <text evidence="3 10 13">Belongs to the IPP transferase family.</text>
</comment>
<evidence type="ECO:0000256" key="4">
    <source>
        <dbReference type="ARBA" id="ARBA00022679"/>
    </source>
</evidence>
<feature type="site" description="Interaction with substrate tRNA" evidence="10">
    <location>
        <position position="104"/>
    </location>
</feature>
<dbReference type="HAMAP" id="MF_00185">
    <property type="entry name" value="IPP_trans"/>
    <property type="match status" value="1"/>
</dbReference>
<protein>
    <recommendedName>
        <fullName evidence="10">tRNA dimethylallyltransferase</fullName>
        <ecNumber evidence="10">2.5.1.75</ecNumber>
    </recommendedName>
    <alternativeName>
        <fullName evidence="10">Dimethylallyl diphosphate:tRNA dimethylallyltransferase</fullName>
        <shortName evidence="10">DMAPP:tRNA dimethylallyltransferase</shortName>
        <shortName evidence="10">DMATase</shortName>
    </alternativeName>
    <alternativeName>
        <fullName evidence="10">Isopentenyl-diphosphate:tRNA isopentenyltransferase</fullName>
        <shortName evidence="10">IPP transferase</shortName>
        <shortName evidence="10">IPPT</shortName>
        <shortName evidence="10">IPTase</shortName>
    </alternativeName>
</protein>
<sequence>MATSNLPVIAIVGPTGTGKSDLAIAVAQELGGEIVNSDALQFYRGMDIGTAKLPVNERGGIEHHLLDTMGITEEASVAAFQAEARDHFAQIRARGKVPVMVGGSGLYVRAALDVIDFPPTDPDVRKRLEAEVEAQGDGPLRRRLAEVDPVSAARNLDLRRAIRALEVHEISGRAFSSFMPQREYAAPAIQIGLNYDRQALHEALETRVHKMDAMGLAAEVEGLLGQGLRDGKTASRAIGYQQYIDFLDGQITRDEAIDQTVIATRKFARRQITWFNADERVNWLNPLEPGLLEKTLQIIG</sequence>
<comment type="cofactor">
    <cofactor evidence="1 10">
        <name>Mg(2+)</name>
        <dbReference type="ChEBI" id="CHEBI:18420"/>
    </cofactor>
</comment>
<name>A0ABQ0RLE5_GLUNI</name>
<feature type="binding site" evidence="10">
    <location>
        <begin position="15"/>
        <end position="20"/>
    </location>
    <ligand>
        <name>substrate</name>
    </ligand>
</feature>
<comment type="function">
    <text evidence="2 10 12">Catalyzes the transfer of a dimethylallyl group onto the adenine at position 37 in tRNAs that read codons beginning with uridine, leading to the formation of N6-(dimethylallyl)adenosine (i(6)A).</text>
</comment>
<dbReference type="PANTHER" id="PTHR11088:SF60">
    <property type="entry name" value="TRNA DIMETHYLALLYLTRANSFERASE"/>
    <property type="match status" value="1"/>
</dbReference>
<dbReference type="Gene3D" id="3.40.50.300">
    <property type="entry name" value="P-loop containing nucleotide triphosphate hydrolases"/>
    <property type="match status" value="1"/>
</dbReference>
<evidence type="ECO:0000313" key="15">
    <source>
        <dbReference type="Proteomes" id="UP000316242"/>
    </source>
</evidence>
<keyword evidence="5 10" id="KW-0819">tRNA processing</keyword>
<comment type="caution">
    <text evidence="14">The sequence shown here is derived from an EMBL/GenBank/DDBJ whole genome shotgun (WGS) entry which is preliminary data.</text>
</comment>
<dbReference type="NCBIfam" id="TIGR00174">
    <property type="entry name" value="miaA"/>
    <property type="match status" value="1"/>
</dbReference>
<proteinExistence type="inferred from homology"/>
<evidence type="ECO:0000256" key="10">
    <source>
        <dbReference type="HAMAP-Rule" id="MF_00185"/>
    </source>
</evidence>
<dbReference type="EMBL" id="BJNE01000006">
    <property type="protein sequence ID" value="GEC12636.1"/>
    <property type="molecule type" value="Genomic_DNA"/>
</dbReference>
<gene>
    <name evidence="10 14" type="primary">miaA</name>
    <name evidence="14" type="ORF">ANI01nite_18390</name>
</gene>
<keyword evidence="4 10" id="KW-0808">Transferase</keyword>
<evidence type="ECO:0000256" key="8">
    <source>
        <dbReference type="ARBA" id="ARBA00022842"/>
    </source>
</evidence>
<organism evidence="14 15">
    <name type="scientific">Glutamicibacter nicotianae</name>
    <name type="common">Arthrobacter nicotianae</name>
    <dbReference type="NCBI Taxonomy" id="37929"/>
    <lineage>
        <taxon>Bacteria</taxon>
        <taxon>Bacillati</taxon>
        <taxon>Actinomycetota</taxon>
        <taxon>Actinomycetes</taxon>
        <taxon>Micrococcales</taxon>
        <taxon>Micrococcaceae</taxon>
        <taxon>Glutamicibacter</taxon>
    </lineage>
</organism>
<keyword evidence="8 10" id="KW-0460">Magnesium</keyword>
<keyword evidence="15" id="KW-1185">Reference proteome</keyword>
<keyword evidence="7 10" id="KW-0067">ATP-binding</keyword>
<dbReference type="EC" id="2.5.1.75" evidence="10"/>
<dbReference type="InterPro" id="IPR018022">
    <property type="entry name" value="IPT"/>
</dbReference>
<dbReference type="SUPFAM" id="SSF52540">
    <property type="entry name" value="P-loop containing nucleoside triphosphate hydrolases"/>
    <property type="match status" value="1"/>
</dbReference>
<dbReference type="Proteomes" id="UP000316242">
    <property type="component" value="Unassembled WGS sequence"/>
</dbReference>
<evidence type="ECO:0000256" key="1">
    <source>
        <dbReference type="ARBA" id="ARBA00001946"/>
    </source>
</evidence>